<evidence type="ECO:0000313" key="2">
    <source>
        <dbReference type="EMBL" id="PIN03073.1"/>
    </source>
</evidence>
<gene>
    <name evidence="2" type="ORF">CDL12_24411</name>
</gene>
<dbReference type="PANTHER" id="PTHR34836">
    <property type="entry name" value="OS06G0188250 PROTEIN"/>
    <property type="match status" value="1"/>
</dbReference>
<proteinExistence type="predicted"/>
<dbReference type="OrthoDB" id="1751005at2759"/>
<name>A0A2G9GCQ6_9LAMI</name>
<keyword evidence="3" id="KW-1185">Reference proteome</keyword>
<evidence type="ECO:0000313" key="3">
    <source>
        <dbReference type="Proteomes" id="UP000231279"/>
    </source>
</evidence>
<dbReference type="Proteomes" id="UP000231279">
    <property type="component" value="Unassembled WGS sequence"/>
</dbReference>
<dbReference type="EMBL" id="NKXS01005656">
    <property type="protein sequence ID" value="PIN03073.1"/>
    <property type="molecule type" value="Genomic_DNA"/>
</dbReference>
<dbReference type="AlphaFoldDB" id="A0A2G9GCQ6"/>
<organism evidence="2 3">
    <name type="scientific">Handroanthus impetiginosus</name>
    <dbReference type="NCBI Taxonomy" id="429701"/>
    <lineage>
        <taxon>Eukaryota</taxon>
        <taxon>Viridiplantae</taxon>
        <taxon>Streptophyta</taxon>
        <taxon>Embryophyta</taxon>
        <taxon>Tracheophyta</taxon>
        <taxon>Spermatophyta</taxon>
        <taxon>Magnoliopsida</taxon>
        <taxon>eudicotyledons</taxon>
        <taxon>Gunneridae</taxon>
        <taxon>Pentapetalae</taxon>
        <taxon>asterids</taxon>
        <taxon>lamiids</taxon>
        <taxon>Lamiales</taxon>
        <taxon>Bignoniaceae</taxon>
        <taxon>Crescentiina</taxon>
        <taxon>Tabebuia alliance</taxon>
        <taxon>Handroanthus</taxon>
    </lineage>
</organism>
<dbReference type="PANTHER" id="PTHR34836:SF1">
    <property type="entry name" value="OS09G0428600 PROTEIN"/>
    <property type="match status" value="1"/>
</dbReference>
<reference evidence="3" key="1">
    <citation type="journal article" date="2018" name="Gigascience">
        <title>Genome assembly of the Pink Ipe (Handroanthus impetiginosus, Bignoniaceae), a highly valued, ecologically keystone Neotropical timber forest tree.</title>
        <authorList>
            <person name="Silva-Junior O.B."/>
            <person name="Grattapaglia D."/>
            <person name="Novaes E."/>
            <person name="Collevatti R.G."/>
        </authorList>
    </citation>
    <scope>NUCLEOTIDE SEQUENCE [LARGE SCALE GENOMIC DNA]</scope>
    <source>
        <strain evidence="3">cv. UFG-1</strain>
    </source>
</reference>
<comment type="caution">
    <text evidence="2">The sequence shown here is derived from an EMBL/GenBank/DDBJ whole genome shotgun (WGS) entry which is preliminary data.</text>
</comment>
<dbReference type="STRING" id="429701.A0A2G9GCQ6"/>
<evidence type="ECO:0000256" key="1">
    <source>
        <dbReference type="SAM" id="MobiDB-lite"/>
    </source>
</evidence>
<dbReference type="InterPro" id="IPR015683">
    <property type="entry name" value="Ionotropic_Glu_rcpt"/>
</dbReference>
<evidence type="ECO:0008006" key="4">
    <source>
        <dbReference type="Google" id="ProtNLM"/>
    </source>
</evidence>
<accession>A0A2G9GCQ6</accession>
<protein>
    <recommendedName>
        <fullName evidence="4">Receptor ligand binding region domain-containing protein</fullName>
    </recommendedName>
</protein>
<sequence>MEKKPSSLAFFYLFIFTHFFNIFTINRASAQKTPIPIKVGVVLDMDSYLGQMGLNCISIALSDFYATKDYCKTRLVLIERDSKKDVVAAAAAGTQSTTPPPPQPTHTLTS</sequence>
<feature type="region of interest" description="Disordered" evidence="1">
    <location>
        <begin position="89"/>
        <end position="110"/>
    </location>
</feature>